<comment type="caution">
    <text evidence="1">The sequence shown here is derived from an EMBL/GenBank/DDBJ whole genome shotgun (WGS) entry which is preliminary data.</text>
</comment>
<accession>A0A9P4N3N1</accession>
<gene>
    <name evidence="1" type="ORF">CC78DRAFT_533001</name>
</gene>
<dbReference type="AlphaFoldDB" id="A0A9P4N3N1"/>
<dbReference type="OrthoDB" id="184880at2759"/>
<evidence type="ECO:0000313" key="2">
    <source>
        <dbReference type="Proteomes" id="UP000800093"/>
    </source>
</evidence>
<dbReference type="SUPFAM" id="SSF53335">
    <property type="entry name" value="S-adenosyl-L-methionine-dependent methyltransferases"/>
    <property type="match status" value="1"/>
</dbReference>
<evidence type="ECO:0000313" key="1">
    <source>
        <dbReference type="EMBL" id="KAF2264627.1"/>
    </source>
</evidence>
<dbReference type="Gene3D" id="3.40.50.150">
    <property type="entry name" value="Vaccinia Virus protein VP39"/>
    <property type="match status" value="1"/>
</dbReference>
<dbReference type="InterPro" id="IPR029063">
    <property type="entry name" value="SAM-dependent_MTases_sf"/>
</dbReference>
<dbReference type="Proteomes" id="UP000800093">
    <property type="component" value="Unassembled WGS sequence"/>
</dbReference>
<sequence>MIGLWLRDLQTSLPGENVYVGTDIVESYFPPKSRWPSNFTLQIQSITKKWPKAFEESFDLVHQRFALPAAGKDGVRDALHGLVSLVKPGGWIQFVEADHSIFTGPAMGELFKLVEEVFGAMNVGHDHAKDVKGMLEEEGLEVVEERIVDVPLGAKNPSPDMGRKSAIAFAMGADGIVGAARRTSNELLLWYETERVLDTSTCTFSQERLDSLMSRIERELKEEGGIHRLYIVWGRRPFA</sequence>
<protein>
    <submittedName>
        <fullName evidence="1">Uncharacterized protein</fullName>
    </submittedName>
</protein>
<reference evidence="2" key="1">
    <citation type="journal article" date="2020" name="Stud. Mycol.">
        <title>101 Dothideomycetes genomes: A test case for predicting lifestyles and emergence of pathogens.</title>
        <authorList>
            <person name="Haridas S."/>
            <person name="Albert R."/>
            <person name="Binder M."/>
            <person name="Bloem J."/>
            <person name="LaButti K."/>
            <person name="Salamov A."/>
            <person name="Andreopoulos B."/>
            <person name="Baker S."/>
            <person name="Barry K."/>
            <person name="Bills G."/>
            <person name="Bluhm B."/>
            <person name="Cannon C."/>
            <person name="Castanera R."/>
            <person name="Culley D."/>
            <person name="Daum C."/>
            <person name="Ezra D."/>
            <person name="Gonzalez J."/>
            <person name="Henrissat B."/>
            <person name="Kuo A."/>
            <person name="Liang C."/>
            <person name="Lipzen A."/>
            <person name="Lutzoni F."/>
            <person name="Magnuson J."/>
            <person name="Mondo S."/>
            <person name="Nolan M."/>
            <person name="Ohm R."/>
            <person name="Pangilinan J."/>
            <person name="Park H.-J."/>
            <person name="Ramirez L."/>
            <person name="Alfaro M."/>
            <person name="Sun H."/>
            <person name="Tritt A."/>
            <person name="Yoshinaga Y."/>
            <person name="Zwiers L.-H."/>
            <person name="Turgeon B."/>
            <person name="Goodwin S."/>
            <person name="Spatafora J."/>
            <person name="Crous P."/>
            <person name="Grigoriev I."/>
        </authorList>
    </citation>
    <scope>NUCLEOTIDE SEQUENCE [LARGE SCALE GENOMIC DNA]</scope>
    <source>
        <strain evidence="2">CBS 304.66</strain>
    </source>
</reference>
<organism evidence="1 2">
    <name type="scientific">Lojkania enalia</name>
    <dbReference type="NCBI Taxonomy" id="147567"/>
    <lineage>
        <taxon>Eukaryota</taxon>
        <taxon>Fungi</taxon>
        <taxon>Dikarya</taxon>
        <taxon>Ascomycota</taxon>
        <taxon>Pezizomycotina</taxon>
        <taxon>Dothideomycetes</taxon>
        <taxon>Pleosporomycetidae</taxon>
        <taxon>Pleosporales</taxon>
        <taxon>Pleosporales incertae sedis</taxon>
        <taxon>Lojkania</taxon>
    </lineage>
</organism>
<keyword evidence="2" id="KW-1185">Reference proteome</keyword>
<dbReference type="EMBL" id="ML986614">
    <property type="protein sequence ID" value="KAF2264627.1"/>
    <property type="molecule type" value="Genomic_DNA"/>
</dbReference>
<name>A0A9P4N3N1_9PLEO</name>
<proteinExistence type="predicted"/>